<gene>
    <name evidence="2" type="ORF">BWQ96_02372</name>
</gene>
<dbReference type="EMBL" id="NBIV01000019">
    <property type="protein sequence ID" value="PXF47836.1"/>
    <property type="molecule type" value="Genomic_DNA"/>
</dbReference>
<organism evidence="2 3">
    <name type="scientific">Gracilariopsis chorda</name>
    <dbReference type="NCBI Taxonomy" id="448386"/>
    <lineage>
        <taxon>Eukaryota</taxon>
        <taxon>Rhodophyta</taxon>
        <taxon>Florideophyceae</taxon>
        <taxon>Rhodymeniophycidae</taxon>
        <taxon>Gracilariales</taxon>
        <taxon>Gracilariaceae</taxon>
        <taxon>Gracilariopsis</taxon>
    </lineage>
</organism>
<feature type="compositionally biased region" description="Polar residues" evidence="1">
    <location>
        <begin position="10"/>
        <end position="33"/>
    </location>
</feature>
<proteinExistence type="predicted"/>
<reference evidence="2 3" key="1">
    <citation type="journal article" date="2018" name="Mol. Biol. Evol.">
        <title>Analysis of the draft genome of the red seaweed Gracilariopsis chorda provides insights into genome size evolution in Rhodophyta.</title>
        <authorList>
            <person name="Lee J."/>
            <person name="Yang E.C."/>
            <person name="Graf L."/>
            <person name="Yang J.H."/>
            <person name="Qiu H."/>
            <person name="Zel Zion U."/>
            <person name="Chan C.X."/>
            <person name="Stephens T.G."/>
            <person name="Weber A.P.M."/>
            <person name="Boo G.H."/>
            <person name="Boo S.M."/>
            <person name="Kim K.M."/>
            <person name="Shin Y."/>
            <person name="Jung M."/>
            <person name="Lee S.J."/>
            <person name="Yim H.S."/>
            <person name="Lee J.H."/>
            <person name="Bhattacharya D."/>
            <person name="Yoon H.S."/>
        </authorList>
    </citation>
    <scope>NUCLEOTIDE SEQUENCE [LARGE SCALE GENOMIC DNA]</scope>
    <source>
        <strain evidence="2 3">SKKU-2015</strain>
        <tissue evidence="2">Whole body</tissue>
    </source>
</reference>
<dbReference type="Proteomes" id="UP000247409">
    <property type="component" value="Unassembled WGS sequence"/>
</dbReference>
<protein>
    <submittedName>
        <fullName evidence="2">Uncharacterized protein</fullName>
    </submittedName>
</protein>
<evidence type="ECO:0000256" key="1">
    <source>
        <dbReference type="SAM" id="MobiDB-lite"/>
    </source>
</evidence>
<comment type="caution">
    <text evidence="2">The sequence shown here is derived from an EMBL/GenBank/DDBJ whole genome shotgun (WGS) entry which is preliminary data.</text>
</comment>
<keyword evidence="3" id="KW-1185">Reference proteome</keyword>
<dbReference type="OrthoDB" id="10662695at2759"/>
<feature type="region of interest" description="Disordered" evidence="1">
    <location>
        <begin position="1"/>
        <end position="34"/>
    </location>
</feature>
<evidence type="ECO:0000313" key="3">
    <source>
        <dbReference type="Proteomes" id="UP000247409"/>
    </source>
</evidence>
<sequence length="260" mass="28598">MTASVCLPTTAASVNPPSKLHQTPPSTTASRTLQPPFCTSIHPSLITQSKTAHRTTLVIPFGSRYREISTSPKTRQQFLFDLSASTANSIHDLPKDESCEGEDARTYVTDLLVCSDAQSARKAIFNDVVSTFRRMHKSDVQQSYRYPVVILATEKAAFFEPYQVRGDHEQTNAQNVYGAQAQFLALWRGAVAHDANVLALAGENSDRVKASLEAVLEADGLQWISTPVSLVLYVSFDSVITANLSSIRRICESQNIKFCV</sequence>
<dbReference type="AlphaFoldDB" id="A0A2V3J098"/>
<evidence type="ECO:0000313" key="2">
    <source>
        <dbReference type="EMBL" id="PXF47836.1"/>
    </source>
</evidence>
<accession>A0A2V3J098</accession>
<name>A0A2V3J098_9FLOR</name>